<gene>
    <name evidence="1" type="ORF">FU658_11705</name>
</gene>
<organism evidence="1 2">
    <name type="scientific">Alkalisalibacterium limincola</name>
    <dbReference type="NCBI Taxonomy" id="2699169"/>
    <lineage>
        <taxon>Bacteria</taxon>
        <taxon>Pseudomonadati</taxon>
        <taxon>Pseudomonadota</taxon>
        <taxon>Gammaproteobacteria</taxon>
        <taxon>Lysobacterales</taxon>
        <taxon>Lysobacteraceae</taxon>
        <taxon>Alkalisalibacterium</taxon>
    </lineage>
</organism>
<dbReference type="GO" id="GO:0003824">
    <property type="term" value="F:catalytic activity"/>
    <property type="evidence" value="ECO:0007669"/>
    <property type="project" value="InterPro"/>
</dbReference>
<reference evidence="1 2" key="1">
    <citation type="submission" date="2019-08" db="EMBL/GenBank/DDBJ databases">
        <authorList>
            <person name="Karlyshev A.V."/>
        </authorList>
    </citation>
    <scope>NUCLEOTIDE SEQUENCE [LARGE SCALE GENOMIC DNA]</scope>
    <source>
        <strain evidence="1 2">Alg18-2.2</strain>
    </source>
</reference>
<dbReference type="SUPFAM" id="SSF56209">
    <property type="entry name" value="Nitrile hydratase alpha chain"/>
    <property type="match status" value="1"/>
</dbReference>
<dbReference type="InterPro" id="IPR036648">
    <property type="entry name" value="CN_Hdrase_a/SCN_Hdrase_g_sf"/>
</dbReference>
<protein>
    <submittedName>
        <fullName evidence="1">Modified peptide</fullName>
    </submittedName>
</protein>
<name>A0A5C8KN65_9GAMM</name>
<dbReference type="AlphaFoldDB" id="A0A5C8KN65"/>
<dbReference type="NCBIfam" id="TIGR04509">
    <property type="entry name" value="mod_pep_NH_fam"/>
    <property type="match status" value="1"/>
</dbReference>
<dbReference type="EMBL" id="VRTS01000008">
    <property type="protein sequence ID" value="TXK60784.1"/>
    <property type="molecule type" value="Genomic_DNA"/>
</dbReference>
<dbReference type="RefSeq" id="WP_147892243.1">
    <property type="nucleotide sequence ID" value="NZ_VRTS01000008.1"/>
</dbReference>
<proteinExistence type="predicted"/>
<dbReference type="Proteomes" id="UP000321248">
    <property type="component" value="Unassembled WGS sequence"/>
</dbReference>
<evidence type="ECO:0000313" key="2">
    <source>
        <dbReference type="Proteomes" id="UP000321248"/>
    </source>
</evidence>
<evidence type="ECO:0000313" key="1">
    <source>
        <dbReference type="EMBL" id="TXK60784.1"/>
    </source>
</evidence>
<dbReference type="GO" id="GO:0046914">
    <property type="term" value="F:transition metal ion binding"/>
    <property type="evidence" value="ECO:0007669"/>
    <property type="project" value="InterPro"/>
</dbReference>
<comment type="caution">
    <text evidence="1">The sequence shown here is derived from an EMBL/GenBank/DDBJ whole genome shotgun (WGS) entry which is preliminary data.</text>
</comment>
<sequence>MEKCLPADIADKLLVRLSEDDAFRDTFRRDPRQALAQLGYEPARQDADISAEVVHDVDGPWACLHGDGLPSKEEIQRMREKLQQELTASMSQKIFHVSLS</sequence>
<dbReference type="OrthoDB" id="6008593at2"/>
<accession>A0A5C8KN65</accession>
<keyword evidence="2" id="KW-1185">Reference proteome</keyword>
<dbReference type="InterPro" id="IPR030976">
    <property type="entry name" value="Mod_pep_NH_fam"/>
</dbReference>